<reference evidence="4" key="1">
    <citation type="submission" date="2020-02" db="EMBL/GenBank/DDBJ databases">
        <authorList>
            <person name="Meier V. D."/>
        </authorList>
    </citation>
    <scope>NUCLEOTIDE SEQUENCE</scope>
    <source>
        <strain evidence="4">AVDCRST_MAG73</strain>
    </source>
</reference>
<dbReference type="GO" id="GO:0005737">
    <property type="term" value="C:cytoplasm"/>
    <property type="evidence" value="ECO:0007669"/>
    <property type="project" value="TreeGrafter"/>
</dbReference>
<dbReference type="Gene3D" id="1.25.40.10">
    <property type="entry name" value="Tetratricopeptide repeat domain"/>
    <property type="match status" value="1"/>
</dbReference>
<accession>A0A6J4TTI4</accession>
<proteinExistence type="predicted"/>
<dbReference type="InterPro" id="IPR011990">
    <property type="entry name" value="TPR-like_helical_dom_sf"/>
</dbReference>
<dbReference type="SUPFAM" id="SSF52540">
    <property type="entry name" value="P-loop containing nucleoside triphosphate hydrolases"/>
    <property type="match status" value="1"/>
</dbReference>
<dbReference type="SUPFAM" id="SSF46894">
    <property type="entry name" value="C-terminal effector domain of the bipartite response regulators"/>
    <property type="match status" value="1"/>
</dbReference>
<dbReference type="InterPro" id="IPR000792">
    <property type="entry name" value="Tscrpt_reg_LuxR_C"/>
</dbReference>
<dbReference type="GO" id="GO:0005524">
    <property type="term" value="F:ATP binding"/>
    <property type="evidence" value="ECO:0007669"/>
    <property type="project" value="UniProtKB-KW"/>
</dbReference>
<dbReference type="Pfam" id="PF00196">
    <property type="entry name" value="GerE"/>
    <property type="match status" value="1"/>
</dbReference>
<dbReference type="PROSITE" id="PS50043">
    <property type="entry name" value="HTH_LUXR_2"/>
    <property type="match status" value="1"/>
</dbReference>
<evidence type="ECO:0000313" key="4">
    <source>
        <dbReference type="EMBL" id="CAA9531128.1"/>
    </source>
</evidence>
<dbReference type="Pfam" id="PF13191">
    <property type="entry name" value="AAA_16"/>
    <property type="match status" value="1"/>
</dbReference>
<dbReference type="CDD" id="cd06170">
    <property type="entry name" value="LuxR_C_like"/>
    <property type="match status" value="1"/>
</dbReference>
<organism evidence="4">
    <name type="scientific">uncultured Thermomicrobiales bacterium</name>
    <dbReference type="NCBI Taxonomy" id="1645740"/>
    <lineage>
        <taxon>Bacteria</taxon>
        <taxon>Pseudomonadati</taxon>
        <taxon>Thermomicrobiota</taxon>
        <taxon>Thermomicrobia</taxon>
        <taxon>Thermomicrobiales</taxon>
        <taxon>environmental samples</taxon>
    </lineage>
</organism>
<gene>
    <name evidence="4" type="ORF">AVDCRST_MAG73-962</name>
</gene>
<name>A0A6J4TTI4_9BACT</name>
<dbReference type="InterPro" id="IPR036388">
    <property type="entry name" value="WH-like_DNA-bd_sf"/>
</dbReference>
<keyword evidence="1" id="KW-0547">Nucleotide-binding</keyword>
<keyword evidence="2" id="KW-0067">ATP-binding</keyword>
<evidence type="ECO:0000256" key="2">
    <source>
        <dbReference type="ARBA" id="ARBA00022840"/>
    </source>
</evidence>
<dbReference type="InterPro" id="IPR041664">
    <property type="entry name" value="AAA_16"/>
</dbReference>
<dbReference type="AlphaFoldDB" id="A0A6J4TTI4"/>
<sequence>MDTIGLSVDRATGPSGAGVVHRSTVIIGRTREQAVLREGLDAAITGRGGLVLVGGEAGIGKTTLARDLARRAEASGVRVLTGHCYDWTNAPPYGPWLELFERVGVTSPSLAPPASLAGGQLARVTDQSALFADVRRYVADLTTLGPVLIVLEDLHWSDPASLDLLRYLGVYLGHWPALLVATYRRDELVRGHPLARHLPALIREADVIRLDLKGLDTGSYRLLVAARYRLDGADAERLVAYVDRHADGNPFFAVELLRALEEEGLLRTGDDRSSLGELARVVVPALLRQVIDGRISRLGEDTRQPLGIAALIGQEVPLDLWATVAGIGEEAVLDIVERAIEAHLMDAERDGTRVRFVHAITREALSEDIFPPRRRLWHGRIAEALAAGPNPDPDAVASHLQAAGDPRAGEWLERAGERAQRAYAWLTAAERFRAAVAYVEGIAGQDRTHRRLLARIAYLLRFFDPATALTNVDAAERLALRVGDAFMAAEIRVMRGVLLCYSGRFGAGLAADAEGIDALTALIEDETTAATPIRTWFPGVHWAGMSAGESDEVQLPIDVIRFVNCFHAWYLASAGRLDEAAELGERFADLLSTIVDAGRGSRASLAFAHHGLGIAYAALGRPDQARAVWSLSRESFRGNDHHVLVAFTALNEGRDVAVTYGAADPDARRRLAAEAEAALGRAGGALRPGVSPRLAWLDCLVLDGRWDEADRILRDHPPPGNAFFRREITAAIATLARHRGEPALAWDHIHALLPDGPATEPGDAIHQEGLFLLRLAADLCLDAGDCSTARAWCETHDRWIGWNGCRLGQADGALTWARWHEAAGEHGAARSRAAEAVALATETDQPLVRLAGHRLLGELDTAAGARALAEWHLATALDLADRCQVPFERALTALVLAETRLAFKQRGAARPLVDEARATFLHLGANPALARANALAARLIAPDVVEPYPAGLSRREVEVLRLLARQQTDKEIADALFISPHTASTHVKHVLAKLRVTNRREAAAAAADHGLA</sequence>
<dbReference type="Gene3D" id="3.40.50.300">
    <property type="entry name" value="P-loop containing nucleotide triphosphate hydrolases"/>
    <property type="match status" value="1"/>
</dbReference>
<feature type="domain" description="HTH luxR-type" evidence="3">
    <location>
        <begin position="945"/>
        <end position="1010"/>
    </location>
</feature>
<dbReference type="GO" id="GO:0003677">
    <property type="term" value="F:DNA binding"/>
    <property type="evidence" value="ECO:0007669"/>
    <property type="project" value="InterPro"/>
</dbReference>
<evidence type="ECO:0000256" key="1">
    <source>
        <dbReference type="ARBA" id="ARBA00022741"/>
    </source>
</evidence>
<dbReference type="EMBL" id="CADCWE010000057">
    <property type="protein sequence ID" value="CAA9531128.1"/>
    <property type="molecule type" value="Genomic_DNA"/>
</dbReference>
<dbReference type="InterPro" id="IPR027417">
    <property type="entry name" value="P-loop_NTPase"/>
</dbReference>
<dbReference type="GO" id="GO:0004016">
    <property type="term" value="F:adenylate cyclase activity"/>
    <property type="evidence" value="ECO:0007669"/>
    <property type="project" value="TreeGrafter"/>
</dbReference>
<protein>
    <recommendedName>
        <fullName evidence="3">HTH luxR-type domain-containing protein</fullName>
    </recommendedName>
</protein>
<dbReference type="SUPFAM" id="SSF48452">
    <property type="entry name" value="TPR-like"/>
    <property type="match status" value="1"/>
</dbReference>
<dbReference type="SMART" id="SM00421">
    <property type="entry name" value="HTH_LUXR"/>
    <property type="match status" value="1"/>
</dbReference>
<dbReference type="GO" id="GO:0006355">
    <property type="term" value="P:regulation of DNA-templated transcription"/>
    <property type="evidence" value="ECO:0007669"/>
    <property type="project" value="InterPro"/>
</dbReference>
<dbReference type="PANTHER" id="PTHR16305:SF35">
    <property type="entry name" value="TRANSCRIPTIONAL ACTIVATOR DOMAIN"/>
    <property type="match status" value="1"/>
</dbReference>
<dbReference type="Gene3D" id="1.10.10.10">
    <property type="entry name" value="Winged helix-like DNA-binding domain superfamily/Winged helix DNA-binding domain"/>
    <property type="match status" value="1"/>
</dbReference>
<dbReference type="InterPro" id="IPR016032">
    <property type="entry name" value="Sig_transdc_resp-reg_C-effctor"/>
</dbReference>
<dbReference type="PRINTS" id="PR00038">
    <property type="entry name" value="HTHLUXR"/>
</dbReference>
<evidence type="ECO:0000259" key="3">
    <source>
        <dbReference type="PROSITE" id="PS50043"/>
    </source>
</evidence>
<dbReference type="PANTHER" id="PTHR16305">
    <property type="entry name" value="TESTICULAR SOLUBLE ADENYLYL CYCLASE"/>
    <property type="match status" value="1"/>
</dbReference>